<dbReference type="InterPro" id="IPR037401">
    <property type="entry name" value="SnoaL-like"/>
</dbReference>
<feature type="signal peptide" evidence="1">
    <location>
        <begin position="1"/>
        <end position="19"/>
    </location>
</feature>
<dbReference type="AlphaFoldDB" id="A0A8H3FEY1"/>
<evidence type="ECO:0000313" key="3">
    <source>
        <dbReference type="EMBL" id="CAF9922274.1"/>
    </source>
</evidence>
<comment type="caution">
    <text evidence="3">The sequence shown here is derived from an EMBL/GenBank/DDBJ whole genome shotgun (WGS) entry which is preliminary data.</text>
</comment>
<gene>
    <name evidence="3" type="ORF">IMSHALPRED_005643</name>
</gene>
<protein>
    <recommendedName>
        <fullName evidence="2">SnoaL-like domain-containing protein</fullName>
    </recommendedName>
</protein>
<dbReference type="Pfam" id="PF13577">
    <property type="entry name" value="SnoaL_4"/>
    <property type="match status" value="1"/>
</dbReference>
<dbReference type="EMBL" id="CAJPDT010000030">
    <property type="protein sequence ID" value="CAF9922274.1"/>
    <property type="molecule type" value="Genomic_DNA"/>
</dbReference>
<sequence>MRSQSLGLILFHLANTVLTYPTTHLQGFIDVQIRDKISLYSIALDTKNFALLSEVLTVDTIGNYGLPPPNTLIHGLAENQKVLKASIDGFVTQETISTTVVDFVDESSPNSTAYLVAHYFGKGNLTGQLLSVYGKYEDSWALEGGSWKIKNRTLSFFVSLKGTTFGCVSELLTRIGKGPGTIGNLAIMSYVGR</sequence>
<dbReference type="SUPFAM" id="SSF54427">
    <property type="entry name" value="NTF2-like"/>
    <property type="match status" value="1"/>
</dbReference>
<dbReference type="Gene3D" id="3.10.450.50">
    <property type="match status" value="1"/>
</dbReference>
<dbReference type="Proteomes" id="UP000664534">
    <property type="component" value="Unassembled WGS sequence"/>
</dbReference>
<keyword evidence="4" id="KW-1185">Reference proteome</keyword>
<reference evidence="3" key="1">
    <citation type="submission" date="2021-03" db="EMBL/GenBank/DDBJ databases">
        <authorList>
            <person name="Tagirdzhanova G."/>
        </authorList>
    </citation>
    <scope>NUCLEOTIDE SEQUENCE</scope>
</reference>
<dbReference type="OrthoDB" id="2148716at2759"/>
<organism evidence="3 4">
    <name type="scientific">Imshaugia aleurites</name>
    <dbReference type="NCBI Taxonomy" id="172621"/>
    <lineage>
        <taxon>Eukaryota</taxon>
        <taxon>Fungi</taxon>
        <taxon>Dikarya</taxon>
        <taxon>Ascomycota</taxon>
        <taxon>Pezizomycotina</taxon>
        <taxon>Lecanoromycetes</taxon>
        <taxon>OSLEUM clade</taxon>
        <taxon>Lecanoromycetidae</taxon>
        <taxon>Lecanorales</taxon>
        <taxon>Lecanorineae</taxon>
        <taxon>Parmeliaceae</taxon>
        <taxon>Imshaugia</taxon>
    </lineage>
</organism>
<evidence type="ECO:0000256" key="1">
    <source>
        <dbReference type="SAM" id="SignalP"/>
    </source>
</evidence>
<feature type="chain" id="PRO_5034024404" description="SnoaL-like domain-containing protein" evidence="1">
    <location>
        <begin position="20"/>
        <end position="193"/>
    </location>
</feature>
<evidence type="ECO:0000313" key="4">
    <source>
        <dbReference type="Proteomes" id="UP000664534"/>
    </source>
</evidence>
<name>A0A8H3FEY1_9LECA</name>
<evidence type="ECO:0000259" key="2">
    <source>
        <dbReference type="Pfam" id="PF13577"/>
    </source>
</evidence>
<dbReference type="InterPro" id="IPR032710">
    <property type="entry name" value="NTF2-like_dom_sf"/>
</dbReference>
<keyword evidence="1" id="KW-0732">Signal</keyword>
<accession>A0A8H3FEY1</accession>
<feature type="domain" description="SnoaL-like" evidence="2">
    <location>
        <begin position="32"/>
        <end position="153"/>
    </location>
</feature>
<proteinExistence type="predicted"/>